<organism evidence="2 3">
    <name type="scientific">Halolamina pelagica</name>
    <dbReference type="NCBI Taxonomy" id="699431"/>
    <lineage>
        <taxon>Archaea</taxon>
        <taxon>Methanobacteriati</taxon>
        <taxon>Methanobacteriota</taxon>
        <taxon>Stenosarchaea group</taxon>
        <taxon>Halobacteria</taxon>
        <taxon>Halobacteriales</taxon>
        <taxon>Haloferacaceae</taxon>
    </lineage>
</organism>
<accession>A0A1I5WBF5</accession>
<dbReference type="Proteomes" id="UP000183769">
    <property type="component" value="Unassembled WGS sequence"/>
</dbReference>
<evidence type="ECO:0000256" key="1">
    <source>
        <dbReference type="SAM" id="Coils"/>
    </source>
</evidence>
<evidence type="ECO:0000313" key="3">
    <source>
        <dbReference type="Proteomes" id="UP000183769"/>
    </source>
</evidence>
<gene>
    <name evidence="2" type="ORF">SAMN05216277_1269</name>
</gene>
<reference evidence="3" key="1">
    <citation type="submission" date="2016-10" db="EMBL/GenBank/DDBJ databases">
        <authorList>
            <person name="Varghese N."/>
            <person name="Submissions S."/>
        </authorList>
    </citation>
    <scope>NUCLEOTIDE SEQUENCE [LARGE SCALE GENOMIC DNA]</scope>
    <source>
        <strain evidence="3">CGMCC 1.10329</strain>
    </source>
</reference>
<evidence type="ECO:0000313" key="2">
    <source>
        <dbReference type="EMBL" id="SFQ16977.1"/>
    </source>
</evidence>
<dbReference type="AlphaFoldDB" id="A0A1I5WBF5"/>
<feature type="coiled-coil region" evidence="1">
    <location>
        <begin position="62"/>
        <end position="89"/>
    </location>
</feature>
<sequence>MMEGVDSYMFIDSKQHMGIEEIIDAAETVGDCDEQRRKAFRDEFEAYEAGESDSFPETRAAIADERDALKALEAEIEAETGNIHELAEESAFLSVDQAVRHRDQTVEKLAAHNERLQEFHEAMTAALDAVETNLDSLEAGRPDAIEANPEPHFERAREALEAHNDAVEGLGNNLTILNAYLL</sequence>
<proteinExistence type="predicted"/>
<dbReference type="EMBL" id="FOXI01000026">
    <property type="protein sequence ID" value="SFQ16977.1"/>
    <property type="molecule type" value="Genomic_DNA"/>
</dbReference>
<name>A0A1I5WBF5_9EURY</name>
<keyword evidence="1" id="KW-0175">Coiled coil</keyword>
<keyword evidence="3" id="KW-1185">Reference proteome</keyword>
<protein>
    <submittedName>
        <fullName evidence="2">Uncharacterized protein</fullName>
    </submittedName>
</protein>